<dbReference type="InterPro" id="IPR013763">
    <property type="entry name" value="Cyclin-like_dom"/>
</dbReference>
<dbReference type="Gene3D" id="1.10.472.10">
    <property type="entry name" value="Cyclin-like"/>
    <property type="match status" value="2"/>
</dbReference>
<keyword evidence="3" id="KW-0195">Cyclin</keyword>
<dbReference type="InterPro" id="IPR006671">
    <property type="entry name" value="Cyclin_N"/>
</dbReference>
<gene>
    <name evidence="6" type="ORF">Slin15195_G100240</name>
</gene>
<feature type="compositionally biased region" description="Polar residues" evidence="4">
    <location>
        <begin position="214"/>
        <end position="223"/>
    </location>
</feature>
<feature type="domain" description="Cyclin-like" evidence="5">
    <location>
        <begin position="155"/>
        <end position="295"/>
    </location>
</feature>
<evidence type="ECO:0000256" key="4">
    <source>
        <dbReference type="SAM" id="MobiDB-lite"/>
    </source>
</evidence>
<dbReference type="InterPro" id="IPR036915">
    <property type="entry name" value="Cyclin-like_sf"/>
</dbReference>
<dbReference type="GO" id="GO:0016538">
    <property type="term" value="F:cyclin-dependent protein serine/threonine kinase regulator activity"/>
    <property type="evidence" value="ECO:0007669"/>
    <property type="project" value="InterPro"/>
</dbReference>
<evidence type="ECO:0000256" key="3">
    <source>
        <dbReference type="RuleBase" id="RU000383"/>
    </source>
</evidence>
<evidence type="ECO:0000256" key="1">
    <source>
        <dbReference type="ARBA" id="ARBA00008638"/>
    </source>
</evidence>
<evidence type="ECO:0000256" key="2">
    <source>
        <dbReference type="ARBA" id="ARBA00014912"/>
    </source>
</evidence>
<dbReference type="Proteomes" id="UP001056384">
    <property type="component" value="Chromosome 9"/>
</dbReference>
<dbReference type="GO" id="GO:0006357">
    <property type="term" value="P:regulation of transcription by RNA polymerase II"/>
    <property type="evidence" value="ECO:0007669"/>
    <property type="project" value="InterPro"/>
</dbReference>
<reference evidence="6" key="1">
    <citation type="submission" date="2022-06" db="EMBL/GenBank/DDBJ databases">
        <title>Complete genome sequences of two strains of the flax pathogen Septoria linicola.</title>
        <authorList>
            <person name="Lapalu N."/>
            <person name="Simon A."/>
            <person name="Demenou B."/>
            <person name="Paumier D."/>
            <person name="Guillot M.-P."/>
            <person name="Gout L."/>
            <person name="Valade R."/>
        </authorList>
    </citation>
    <scope>NUCLEOTIDE SEQUENCE</scope>
    <source>
        <strain evidence="6">SE15195</strain>
    </source>
</reference>
<dbReference type="CDD" id="cd20513">
    <property type="entry name" value="CYCLIN_CCNC_rpt1"/>
    <property type="match status" value="1"/>
</dbReference>
<organism evidence="6 7">
    <name type="scientific">Septoria linicola</name>
    <dbReference type="NCBI Taxonomy" id="215465"/>
    <lineage>
        <taxon>Eukaryota</taxon>
        <taxon>Fungi</taxon>
        <taxon>Dikarya</taxon>
        <taxon>Ascomycota</taxon>
        <taxon>Pezizomycotina</taxon>
        <taxon>Dothideomycetes</taxon>
        <taxon>Dothideomycetidae</taxon>
        <taxon>Mycosphaerellales</taxon>
        <taxon>Mycosphaerellaceae</taxon>
        <taxon>Septoria</taxon>
    </lineage>
</organism>
<comment type="similarity">
    <text evidence="1">Belongs to the cyclin family. Cyclin C subfamily.</text>
</comment>
<protein>
    <recommendedName>
        <fullName evidence="2">RNA polymerase II holoenzyme cyclin-like subunit</fullName>
    </recommendedName>
</protein>
<dbReference type="SUPFAM" id="SSF47954">
    <property type="entry name" value="Cyclin-like"/>
    <property type="match status" value="2"/>
</dbReference>
<proteinExistence type="inferred from homology"/>
<dbReference type="Pfam" id="PF00134">
    <property type="entry name" value="Cyclin_N"/>
    <property type="match status" value="1"/>
</dbReference>
<evidence type="ECO:0000313" key="6">
    <source>
        <dbReference type="EMBL" id="USW56705.1"/>
    </source>
</evidence>
<name>A0A9Q9AX18_9PEZI</name>
<feature type="region of interest" description="Disordered" evidence="4">
    <location>
        <begin position="214"/>
        <end position="244"/>
    </location>
</feature>
<evidence type="ECO:0000259" key="5">
    <source>
        <dbReference type="SMART" id="SM00385"/>
    </source>
</evidence>
<feature type="domain" description="Cyclin-like" evidence="5">
    <location>
        <begin position="53"/>
        <end position="142"/>
    </location>
</feature>
<evidence type="ECO:0000313" key="7">
    <source>
        <dbReference type="Proteomes" id="UP001056384"/>
    </source>
</evidence>
<keyword evidence="7" id="KW-1185">Reference proteome</keyword>
<dbReference type="EMBL" id="CP099426">
    <property type="protein sequence ID" value="USW56705.1"/>
    <property type="molecule type" value="Genomic_DNA"/>
</dbReference>
<dbReference type="AlphaFoldDB" id="A0A9Q9AX18"/>
<dbReference type="InterPro" id="IPR043198">
    <property type="entry name" value="Cyclin/Ssn8"/>
</dbReference>
<accession>A0A9Q9AX18</accession>
<dbReference type="SMART" id="SM00385">
    <property type="entry name" value="CYCLIN"/>
    <property type="match status" value="2"/>
</dbReference>
<sequence length="330" mass="36659">MAANYWDSTQAKFWTFTKDELADKRRALERANQPLHNKYTTPERRLMSIYFQQQVTKLARRMSLRQQALATAQVYMKRFYLHVEMRKTNPYLIMATAVYLACKMEECPQHIRLMLGEAARQWPELGVSESSKIGECEFALISTLSSRLICHHPYRPLNEFAQIFGLSTEESNLAHSIVNDMFLTDLVLLHPPHVLAITALVLAVVLRPSGQPSGLQAHSTHGSMGSGSPALSSPTGASGAGFSPTMSASAAQQAFLGSFSGLRQAGPKLSKIVDWLAESKIDMPSVIDATQELISLYAVWEENYNERACKEAITRFVKDGGAWNSSNASK</sequence>
<dbReference type="PIRSF" id="PIRSF028758">
    <property type="entry name" value="Cyclin, C/H/G types"/>
    <property type="match status" value="1"/>
</dbReference>
<dbReference type="PANTHER" id="PTHR10026">
    <property type="entry name" value="CYCLIN"/>
    <property type="match status" value="1"/>
</dbReference>